<dbReference type="InterPro" id="IPR039551">
    <property type="entry name" value="Cho/carn_acyl_trans"/>
</dbReference>
<dbReference type="Proteomes" id="UP001201163">
    <property type="component" value="Unassembled WGS sequence"/>
</dbReference>
<dbReference type="Gene3D" id="3.30.559.70">
    <property type="entry name" value="Choline/Carnitine o-acyltransferase, domain 2"/>
    <property type="match status" value="1"/>
</dbReference>
<evidence type="ECO:0000259" key="7">
    <source>
        <dbReference type="Pfam" id="PF00755"/>
    </source>
</evidence>
<keyword evidence="3 5" id="KW-0012">Acyltransferase</keyword>
<evidence type="ECO:0000256" key="6">
    <source>
        <dbReference type="SAM" id="MobiDB-lite"/>
    </source>
</evidence>
<gene>
    <name evidence="8" type="ORF">EDB92DRAFT_1829232</name>
</gene>
<feature type="domain" description="Choline/carnitine acyltransferase" evidence="7">
    <location>
        <begin position="72"/>
        <end position="645"/>
    </location>
</feature>
<name>A0AAD4LU89_9AGAM</name>
<dbReference type="InterPro" id="IPR000542">
    <property type="entry name" value="Carn_acyl_trans"/>
</dbReference>
<organism evidence="8 9">
    <name type="scientific">Lactarius akahatsu</name>
    <dbReference type="NCBI Taxonomy" id="416441"/>
    <lineage>
        <taxon>Eukaryota</taxon>
        <taxon>Fungi</taxon>
        <taxon>Dikarya</taxon>
        <taxon>Basidiomycota</taxon>
        <taxon>Agaricomycotina</taxon>
        <taxon>Agaricomycetes</taxon>
        <taxon>Russulales</taxon>
        <taxon>Russulaceae</taxon>
        <taxon>Lactarius</taxon>
    </lineage>
</organism>
<dbReference type="InterPro" id="IPR042231">
    <property type="entry name" value="Cho/carn_acyl_trans_2"/>
</dbReference>
<dbReference type="InterPro" id="IPR023213">
    <property type="entry name" value="CAT-like_dom_sf"/>
</dbReference>
<keyword evidence="9" id="KW-1185">Reference proteome</keyword>
<protein>
    <submittedName>
        <fullName evidence="8">Acyltransferase ChoActase/COT/CPT</fullName>
    </submittedName>
</protein>
<dbReference type="EMBL" id="JAKELL010000002">
    <property type="protein sequence ID" value="KAH9000097.1"/>
    <property type="molecule type" value="Genomic_DNA"/>
</dbReference>
<evidence type="ECO:0000256" key="4">
    <source>
        <dbReference type="PIRSR" id="PIRSR600542-1"/>
    </source>
</evidence>
<evidence type="ECO:0000256" key="1">
    <source>
        <dbReference type="ARBA" id="ARBA00005232"/>
    </source>
</evidence>
<reference evidence="8" key="1">
    <citation type="submission" date="2022-01" db="EMBL/GenBank/DDBJ databases">
        <title>Comparative genomics reveals a dynamic genome evolution in the ectomycorrhizal milk-cap (Lactarius) mushrooms.</title>
        <authorList>
            <consortium name="DOE Joint Genome Institute"/>
            <person name="Lebreton A."/>
            <person name="Tang N."/>
            <person name="Kuo A."/>
            <person name="LaButti K."/>
            <person name="Drula E."/>
            <person name="Barry K."/>
            <person name="Clum A."/>
            <person name="Lipzen A."/>
            <person name="Mousain D."/>
            <person name="Ng V."/>
            <person name="Wang R."/>
            <person name="Wang X."/>
            <person name="Dai Y."/>
            <person name="Henrissat B."/>
            <person name="Grigoriev I.V."/>
            <person name="Guerin-Laguette A."/>
            <person name="Yu F."/>
            <person name="Martin F.M."/>
        </authorList>
    </citation>
    <scope>NUCLEOTIDE SEQUENCE</scope>
    <source>
        <strain evidence="8">QP</strain>
    </source>
</reference>
<feature type="region of interest" description="Disordered" evidence="6">
    <location>
        <begin position="1"/>
        <end position="20"/>
    </location>
</feature>
<feature type="region of interest" description="Disordered" evidence="6">
    <location>
        <begin position="36"/>
        <end position="64"/>
    </location>
</feature>
<dbReference type="Gene3D" id="3.30.559.10">
    <property type="entry name" value="Chloramphenicol acetyltransferase-like domain"/>
    <property type="match status" value="1"/>
</dbReference>
<dbReference type="PROSITE" id="PS00440">
    <property type="entry name" value="ACYLTRANSF_C_2"/>
    <property type="match status" value="1"/>
</dbReference>
<proteinExistence type="inferred from homology"/>
<sequence length="666" mass="73152">MPPRLSYRRNLRHPSLPPTITAPALRIHSYSTAISAMPVHPPSPRPGNWKSAAPAPPAGTTTFSAQSTLPRLPVLPLAPTLDRLRHTLKPIAHDPAELAETERKIDAFASGIGPELQRRLEAYAQGRPHWLEEWWDDGAYLSYRDSVMINVSYYYGFIDPPNAAQGLLGPSAARYRAASLTRAAMLYRRALKRGELPAEGTKDTPFCMDTYRWMFDCARVPGTEGLDWSVSHAKEGDTSGDGHVVVVRNGHFWRLDAAQGGRILSTAELEAQIERIVSASSTRLPAVGALTASNRDLWASDYVHLRSLSPSNAALLDTIHSAAFVLCLDPATPGDFLTTSRFLWHGAPNGLRDRWVDKPIQMIVFDSARAGLMGEHSVMDGTPTLTFTDAICTALADPAFDHGSPSHSTSSAEPVELQWTLDGTLERSIARAEQDAAALVATQAVNVTKTGYGKRAIKAARVSPDAWAQLLVQLAYARLLRARGEKRQGGTYESATTRRFFKGRTEVIRVVTSEGDAFVQAMMAEKRVGVEEKKALFEKAAKVHVANAQAAGRGEGIDRHFLGLKKVLKEGEEVPELFDDPLMKRASHWVLSTSALVSQHLREYGWGEVVPNGFGVAYLTCFDDYMQFTVTSRTEMPNEEFVAEISRAAEDLYTLYFGGEVPASRL</sequence>
<evidence type="ECO:0000313" key="9">
    <source>
        <dbReference type="Proteomes" id="UP001201163"/>
    </source>
</evidence>
<evidence type="ECO:0000256" key="3">
    <source>
        <dbReference type="ARBA" id="ARBA00023315"/>
    </source>
</evidence>
<dbReference type="SUPFAM" id="SSF52777">
    <property type="entry name" value="CoA-dependent acyltransferases"/>
    <property type="match status" value="2"/>
</dbReference>
<dbReference type="GO" id="GO:0016746">
    <property type="term" value="F:acyltransferase activity"/>
    <property type="evidence" value="ECO:0007669"/>
    <property type="project" value="UniProtKB-KW"/>
</dbReference>
<dbReference type="Pfam" id="PF00755">
    <property type="entry name" value="Carn_acyltransf"/>
    <property type="match status" value="1"/>
</dbReference>
<evidence type="ECO:0000256" key="5">
    <source>
        <dbReference type="RuleBase" id="RU003801"/>
    </source>
</evidence>
<evidence type="ECO:0000256" key="2">
    <source>
        <dbReference type="ARBA" id="ARBA00022679"/>
    </source>
</evidence>
<dbReference type="PANTHER" id="PTHR22589:SF103">
    <property type="entry name" value="CARNITINE O-ACETYL-TRANSFERASE, ISOFORM A-RELATED"/>
    <property type="match status" value="1"/>
</dbReference>
<dbReference type="PANTHER" id="PTHR22589">
    <property type="entry name" value="CARNITINE O-ACYLTRANSFERASE"/>
    <property type="match status" value="1"/>
</dbReference>
<evidence type="ECO:0000313" key="8">
    <source>
        <dbReference type="EMBL" id="KAH9000097.1"/>
    </source>
</evidence>
<comment type="similarity">
    <text evidence="1 5">Belongs to the carnitine/choline acetyltransferase family.</text>
</comment>
<accession>A0AAD4LU89</accession>
<feature type="compositionally biased region" description="Basic residues" evidence="6">
    <location>
        <begin position="1"/>
        <end position="12"/>
    </location>
</feature>
<comment type="caution">
    <text evidence="8">The sequence shown here is derived from an EMBL/GenBank/DDBJ whole genome shotgun (WGS) entry which is preliminary data.</text>
</comment>
<dbReference type="AlphaFoldDB" id="A0AAD4LU89"/>
<keyword evidence="2 5" id="KW-0808">Transferase</keyword>
<feature type="active site" description="Proton acceptor" evidence="4">
    <location>
        <position position="376"/>
    </location>
</feature>